<keyword evidence="2" id="KW-0677">Repeat</keyword>
<dbReference type="AlphaFoldDB" id="A0A059BM26"/>
<comment type="subcellular location">
    <subcellularLocation>
        <location evidence="1">Nucleus</location>
    </subcellularLocation>
</comment>
<keyword evidence="4" id="KW-0539">Nucleus</keyword>
<dbReference type="InParanoid" id="A0A059BM26"/>
<dbReference type="SUPFAM" id="SSF46689">
    <property type="entry name" value="Homeodomain-like"/>
    <property type="match status" value="1"/>
</dbReference>
<gene>
    <name evidence="7" type="ORF">EUGRSUZ_F01069</name>
</gene>
<reference evidence="7" key="1">
    <citation type="submission" date="2013-07" db="EMBL/GenBank/DDBJ databases">
        <title>The genome of Eucalyptus grandis.</title>
        <authorList>
            <person name="Schmutz J."/>
            <person name="Hayes R."/>
            <person name="Myburg A."/>
            <person name="Tuskan G."/>
            <person name="Grattapaglia D."/>
            <person name="Rokhsar D.S."/>
        </authorList>
    </citation>
    <scope>NUCLEOTIDE SEQUENCE</scope>
    <source>
        <tissue evidence="7">Leaf extractions</tissue>
    </source>
</reference>
<feature type="domain" description="HTH myb-type" evidence="6">
    <location>
        <begin position="9"/>
        <end position="65"/>
    </location>
</feature>
<organism evidence="7">
    <name type="scientific">Eucalyptus grandis</name>
    <name type="common">Flooded gum</name>
    <dbReference type="NCBI Taxonomy" id="71139"/>
    <lineage>
        <taxon>Eukaryota</taxon>
        <taxon>Viridiplantae</taxon>
        <taxon>Streptophyta</taxon>
        <taxon>Embryophyta</taxon>
        <taxon>Tracheophyta</taxon>
        <taxon>Spermatophyta</taxon>
        <taxon>Magnoliopsida</taxon>
        <taxon>eudicotyledons</taxon>
        <taxon>Gunneridae</taxon>
        <taxon>Pentapetalae</taxon>
        <taxon>rosids</taxon>
        <taxon>malvids</taxon>
        <taxon>Myrtales</taxon>
        <taxon>Myrtaceae</taxon>
        <taxon>Myrtoideae</taxon>
        <taxon>Eucalypteae</taxon>
        <taxon>Eucalyptus</taxon>
    </lineage>
</organism>
<dbReference type="SMR" id="A0A059BM26"/>
<evidence type="ECO:0000259" key="5">
    <source>
        <dbReference type="PROSITE" id="PS50090"/>
    </source>
</evidence>
<dbReference type="KEGG" id="egr:104448388"/>
<dbReference type="Pfam" id="PF00249">
    <property type="entry name" value="Myb_DNA-binding"/>
    <property type="match status" value="2"/>
</dbReference>
<dbReference type="PANTHER" id="PTHR47994">
    <property type="entry name" value="F14D16.11-RELATED"/>
    <property type="match status" value="1"/>
</dbReference>
<feature type="domain" description="Myb-like" evidence="5">
    <location>
        <begin position="9"/>
        <end position="61"/>
    </location>
</feature>
<evidence type="ECO:0000256" key="3">
    <source>
        <dbReference type="ARBA" id="ARBA00023125"/>
    </source>
</evidence>
<name>A0A059BM26_EUCGR</name>
<feature type="domain" description="HTH myb-type" evidence="6">
    <location>
        <begin position="66"/>
        <end position="116"/>
    </location>
</feature>
<dbReference type="Gramene" id="KCW67277">
    <property type="protein sequence ID" value="KCW67277"/>
    <property type="gene ID" value="EUGRSUZ_F01069"/>
</dbReference>
<dbReference type="CDD" id="cd00167">
    <property type="entry name" value="SANT"/>
    <property type="match status" value="2"/>
</dbReference>
<feature type="domain" description="Myb-like" evidence="5">
    <location>
        <begin position="62"/>
        <end position="112"/>
    </location>
</feature>
<dbReference type="PROSITE" id="PS51294">
    <property type="entry name" value="HTH_MYB"/>
    <property type="match status" value="2"/>
</dbReference>
<protein>
    <submittedName>
        <fullName evidence="7">Uncharacterized protein</fullName>
    </submittedName>
</protein>
<evidence type="ECO:0000313" key="7">
    <source>
        <dbReference type="EMBL" id="KCW67277.1"/>
    </source>
</evidence>
<dbReference type="EMBL" id="KK198758">
    <property type="protein sequence ID" value="KCW67277.1"/>
    <property type="molecule type" value="Genomic_DNA"/>
</dbReference>
<evidence type="ECO:0000259" key="6">
    <source>
        <dbReference type="PROSITE" id="PS51294"/>
    </source>
</evidence>
<sequence>MGKSPCCDKDGLKKGPWTVEEDKKLVEYIQKHGHGKWRTLPKNAGLRRCGKSCRLRWTNYLRPDIKRGRFTFEEEETIIQLHGVLGNKWSAIAAQLPGRTDNEIKNYWNTHIKKRLLKMGIDPVTHSPRLDLLDLSSILTSSLHAHYCSQFINVPSSLNTNGYAMNPDFLDLTATLFSSSFKSPEVTQNVQEITPEVLDQFQYSLLANHLHNPPNNSHFLSENRPMHSNNASEIPPSNASNFVSCHQNPMSSYWQADGDIQHQYMNIAETSVSVPNHGFDGSCRSNLDHFSSGHHVFQSNDANKVQNFGLGSSLSSPMSSSLTWNSSSTTSTAYLGGCNNEDRDGHSSHIMSSLYDAAPSSFFVNGIM</sequence>
<dbReference type="OrthoDB" id="2143914at2759"/>
<evidence type="ECO:0000256" key="2">
    <source>
        <dbReference type="ARBA" id="ARBA00022737"/>
    </source>
</evidence>
<dbReference type="SMART" id="SM00717">
    <property type="entry name" value="SANT"/>
    <property type="match status" value="2"/>
</dbReference>
<accession>A0A059BM26</accession>
<evidence type="ECO:0000256" key="1">
    <source>
        <dbReference type="ARBA" id="ARBA00004123"/>
    </source>
</evidence>
<dbReference type="Gene3D" id="1.10.10.60">
    <property type="entry name" value="Homeodomain-like"/>
    <property type="match status" value="2"/>
</dbReference>
<dbReference type="InterPro" id="IPR017930">
    <property type="entry name" value="Myb_dom"/>
</dbReference>
<dbReference type="InterPro" id="IPR015495">
    <property type="entry name" value="Myb_TF_plants"/>
</dbReference>
<dbReference type="InterPro" id="IPR001005">
    <property type="entry name" value="SANT/Myb"/>
</dbReference>
<dbReference type="InterPro" id="IPR009057">
    <property type="entry name" value="Homeodomain-like_sf"/>
</dbReference>
<dbReference type="GO" id="GO:0003677">
    <property type="term" value="F:DNA binding"/>
    <property type="evidence" value="ECO:0007669"/>
    <property type="project" value="UniProtKB-KW"/>
</dbReference>
<dbReference type="FunFam" id="1.10.10.60:FF:000349">
    <property type="entry name" value="Transcription factor MYB39"/>
    <property type="match status" value="1"/>
</dbReference>
<proteinExistence type="predicted"/>
<keyword evidence="3" id="KW-0238">DNA-binding</keyword>
<dbReference type="GO" id="GO:0005634">
    <property type="term" value="C:nucleus"/>
    <property type="evidence" value="ECO:0007669"/>
    <property type="project" value="UniProtKB-SubCell"/>
</dbReference>
<dbReference type="FunFam" id="1.10.10.60:FF:000001">
    <property type="entry name" value="MYB-related transcription factor"/>
    <property type="match status" value="1"/>
</dbReference>
<dbReference type="PROSITE" id="PS50090">
    <property type="entry name" value="MYB_LIKE"/>
    <property type="match status" value="2"/>
</dbReference>
<dbReference type="eggNOG" id="KOG0048">
    <property type="taxonomic scope" value="Eukaryota"/>
</dbReference>
<evidence type="ECO:0000256" key="4">
    <source>
        <dbReference type="ARBA" id="ARBA00023242"/>
    </source>
</evidence>
<dbReference type="PANTHER" id="PTHR47994:SF5">
    <property type="entry name" value="F14D16.11-RELATED"/>
    <property type="match status" value="1"/>
</dbReference>